<dbReference type="Pfam" id="PF25601">
    <property type="entry name" value="AAA_lid_14"/>
    <property type="match status" value="1"/>
</dbReference>
<dbReference type="PROSITE" id="PS00688">
    <property type="entry name" value="SIGMA54_INTERACT_3"/>
    <property type="match status" value="1"/>
</dbReference>
<dbReference type="InterPro" id="IPR025944">
    <property type="entry name" value="Sigma_54_int_dom_CS"/>
</dbReference>
<reference evidence="6 7" key="1">
    <citation type="journal article" date="2018" name="Nat. Biotechnol.">
        <title>A standardized bacterial taxonomy based on genome phylogeny substantially revises the tree of life.</title>
        <authorList>
            <person name="Parks D.H."/>
            <person name="Chuvochina M."/>
            <person name="Waite D.W."/>
            <person name="Rinke C."/>
            <person name="Skarshewski A."/>
            <person name="Chaumeil P.A."/>
            <person name="Hugenholtz P."/>
        </authorList>
    </citation>
    <scope>NUCLEOTIDE SEQUENCE [LARGE SCALE GENOMIC DNA]</scope>
    <source>
        <strain evidence="6">UBA8672</strain>
    </source>
</reference>
<evidence type="ECO:0000313" key="6">
    <source>
        <dbReference type="EMBL" id="HCW93875.1"/>
    </source>
</evidence>
<feature type="non-terminal residue" evidence="6">
    <location>
        <position position="137"/>
    </location>
</feature>
<dbReference type="GO" id="GO:0006355">
    <property type="term" value="P:regulation of DNA-templated transcription"/>
    <property type="evidence" value="ECO:0007669"/>
    <property type="project" value="InterPro"/>
</dbReference>
<accession>A0A3D5QDE1</accession>
<evidence type="ECO:0000259" key="5">
    <source>
        <dbReference type="PROSITE" id="PS50045"/>
    </source>
</evidence>
<dbReference type="PROSITE" id="PS50045">
    <property type="entry name" value="SIGMA54_INTERACT_4"/>
    <property type="match status" value="1"/>
</dbReference>
<keyword evidence="1" id="KW-0547">Nucleotide-binding</keyword>
<keyword evidence="3" id="KW-0805">Transcription regulation</keyword>
<dbReference type="Gene3D" id="1.10.8.60">
    <property type="match status" value="1"/>
</dbReference>
<name>A0A3D5QDE1_FLESI</name>
<gene>
    <name evidence="6" type="ORF">DHM44_09365</name>
</gene>
<dbReference type="SUPFAM" id="SSF52540">
    <property type="entry name" value="P-loop containing nucleoside triphosphate hydrolases"/>
    <property type="match status" value="1"/>
</dbReference>
<evidence type="ECO:0000313" key="7">
    <source>
        <dbReference type="Proteomes" id="UP000262325"/>
    </source>
</evidence>
<keyword evidence="2" id="KW-0067">ATP-binding</keyword>
<dbReference type="PANTHER" id="PTHR32071">
    <property type="entry name" value="TRANSCRIPTIONAL REGULATORY PROTEIN"/>
    <property type="match status" value="1"/>
</dbReference>
<evidence type="ECO:0000256" key="2">
    <source>
        <dbReference type="ARBA" id="ARBA00022840"/>
    </source>
</evidence>
<dbReference type="GO" id="GO:0005524">
    <property type="term" value="F:ATP binding"/>
    <property type="evidence" value="ECO:0007669"/>
    <property type="project" value="UniProtKB-KW"/>
</dbReference>
<evidence type="ECO:0000256" key="3">
    <source>
        <dbReference type="ARBA" id="ARBA00023015"/>
    </source>
</evidence>
<dbReference type="InterPro" id="IPR002078">
    <property type="entry name" value="Sigma_54_int"/>
</dbReference>
<protein>
    <submittedName>
        <fullName evidence="6">Sigma-54-dependent Fis family transcriptional regulator</fullName>
    </submittedName>
</protein>
<dbReference type="InterPro" id="IPR058031">
    <property type="entry name" value="AAA_lid_NorR"/>
</dbReference>
<organism evidence="6 7">
    <name type="scientific">Flexistipes sinusarabici</name>
    <dbReference type="NCBI Taxonomy" id="2352"/>
    <lineage>
        <taxon>Bacteria</taxon>
        <taxon>Pseudomonadati</taxon>
        <taxon>Deferribacterota</taxon>
        <taxon>Deferribacteres</taxon>
        <taxon>Deferribacterales</taxon>
        <taxon>Flexistipitaceae</taxon>
        <taxon>Flexistipes</taxon>
    </lineage>
</organism>
<dbReference type="InterPro" id="IPR027417">
    <property type="entry name" value="P-loop_NTPase"/>
</dbReference>
<proteinExistence type="predicted"/>
<sequence length="137" mass="15794">RSDLYYRLKVTELNLPPLRERKEDIIPIAEFFIQKYSSEDENIVLSDKAKKILMKYDYPGNIRELENIIRSAIILARDTGIIMPHDLDINLPDKSYAKFKKNLTKDEIISAIEECGGDKKAAADKPHMSRAAPYRLV</sequence>
<feature type="non-terminal residue" evidence="6">
    <location>
        <position position="1"/>
    </location>
</feature>
<comment type="caution">
    <text evidence="6">The sequence shown here is derived from an EMBL/GenBank/DDBJ whole genome shotgun (WGS) entry which is preliminary data.</text>
</comment>
<dbReference type="Proteomes" id="UP000262325">
    <property type="component" value="Unassembled WGS sequence"/>
</dbReference>
<evidence type="ECO:0000256" key="4">
    <source>
        <dbReference type="ARBA" id="ARBA00023163"/>
    </source>
</evidence>
<feature type="domain" description="Sigma-54 factor interaction" evidence="5">
    <location>
        <begin position="1"/>
        <end position="74"/>
    </location>
</feature>
<keyword evidence="4" id="KW-0804">Transcription</keyword>
<dbReference type="EMBL" id="DPPF01000197">
    <property type="protein sequence ID" value="HCW93875.1"/>
    <property type="molecule type" value="Genomic_DNA"/>
</dbReference>
<evidence type="ECO:0000256" key="1">
    <source>
        <dbReference type="ARBA" id="ARBA00022741"/>
    </source>
</evidence>
<dbReference type="AlphaFoldDB" id="A0A3D5QDE1"/>